<feature type="non-terminal residue" evidence="2">
    <location>
        <position position="1"/>
    </location>
</feature>
<dbReference type="InParanoid" id="Q4DKP4"/>
<comment type="caution">
    <text evidence="2">The sequence shown here is derived from an EMBL/GenBank/DDBJ whole genome shotgun (WGS) entry which is preliminary data.</text>
</comment>
<gene>
    <name evidence="2" type="ORF">Tc00.1047053503897.10</name>
</gene>
<dbReference type="EMBL" id="AAHK01000376">
    <property type="protein sequence ID" value="EAN93081.1"/>
    <property type="molecule type" value="Genomic_DNA"/>
</dbReference>
<proteinExistence type="predicted"/>
<dbReference type="RefSeq" id="XP_814932.1">
    <property type="nucleotide sequence ID" value="XM_809839.1"/>
</dbReference>
<sequence length="669" mass="73529">VIATVCLETAVVLFLFARKHVACLCGAVRTKRIPLTFAALRGEHGAVLAALEVGQSPVCFIAVYLPTMVSHTTISPLALATHCALIQEVLTHIPGGVHGGVLQSAHVGNTSDGHKDTRPRRNGAEKNESFWELLTLRRQSSTVDGLEFYDHVFLLGHWGTPLLLSPPRSGKQLAAVASSAAIRNGGMSSGGLSSIFEELFERLRCVVAEEKEGRHDKRKGNEYSSCGLPSVIQELIRDHDVLTAVRENFLLLSRRCGVSEAMPLFLPSSKVEPGTMRYTLQMLPNATDGSGRQMDVHEENEKGGLVDGVFLAYPSRVLYKNQIDKRLPHWRVTPRAYGSVPPLFPDFPRILRLRDAHEHMAPRYPQQVLKTPRKEERDMLEQVEELLLSGHLPVSAVFSVHVLRPSIGGTLWGSQVAAQPGPTQSWYLRLRRLAVRIPEGRETTGTQAIGEARRLAIVVQFVPFLSQPLVIIARERPPVDGVTALLIYRQTKSCLNSEKKSLLPVSDCIIGNYSVEPPLPLTSSRPSFKLPDSKGDLGLPRRELGTEAAAVAEIELLPHHAVVLAHAKMLLSVFEYGSELNEVKAEARLVGSATLPLAEIIHATVEKATNRYSHNKMQRMKSEETLAQNVELTPWELPLHRCGQRVGTLCLSCSPPMCTADATAGEDLL</sequence>
<evidence type="ECO:0000256" key="1">
    <source>
        <dbReference type="SAM" id="SignalP"/>
    </source>
</evidence>
<dbReference type="Proteomes" id="UP000002296">
    <property type="component" value="Unassembled WGS sequence"/>
</dbReference>
<keyword evidence="3" id="KW-1185">Reference proteome</keyword>
<dbReference type="AlphaFoldDB" id="Q4DKP4"/>
<dbReference type="GeneID" id="3546568"/>
<accession>Q4DKP4</accession>
<evidence type="ECO:0000313" key="2">
    <source>
        <dbReference type="EMBL" id="EAN93081.1"/>
    </source>
</evidence>
<feature type="signal peptide" evidence="1">
    <location>
        <begin position="1"/>
        <end position="22"/>
    </location>
</feature>
<dbReference type="PaxDb" id="353153-Q4DKP4"/>
<protein>
    <submittedName>
        <fullName evidence="2">Uncharacterized protein</fullName>
    </submittedName>
</protein>
<name>Q4DKP4_TRYCC</name>
<dbReference type="Gene3D" id="3.60.10.10">
    <property type="entry name" value="Endonuclease/exonuclease/phosphatase"/>
    <property type="match status" value="1"/>
</dbReference>
<dbReference type="InterPro" id="IPR036691">
    <property type="entry name" value="Endo/exonu/phosph_ase_sf"/>
</dbReference>
<keyword evidence="1" id="KW-0732">Signal</keyword>
<dbReference type="KEGG" id="tcr:503897.10"/>
<feature type="chain" id="PRO_5004237292" evidence="1">
    <location>
        <begin position="23"/>
        <end position="669"/>
    </location>
</feature>
<reference evidence="2 3" key="1">
    <citation type="journal article" date="2005" name="Science">
        <title>The genome sequence of Trypanosoma cruzi, etiologic agent of Chagas disease.</title>
        <authorList>
            <person name="El-Sayed N.M."/>
            <person name="Myler P.J."/>
            <person name="Bartholomeu D.C."/>
            <person name="Nilsson D."/>
            <person name="Aggarwal G."/>
            <person name="Tran A.N."/>
            <person name="Ghedin E."/>
            <person name="Worthey E.A."/>
            <person name="Delcher A.L."/>
            <person name="Blandin G."/>
            <person name="Westenberger S.J."/>
            <person name="Caler E."/>
            <person name="Cerqueira G.C."/>
            <person name="Branche C."/>
            <person name="Haas B."/>
            <person name="Anupama A."/>
            <person name="Arner E."/>
            <person name="Aslund L."/>
            <person name="Attipoe P."/>
            <person name="Bontempi E."/>
            <person name="Bringaud F."/>
            <person name="Burton P."/>
            <person name="Cadag E."/>
            <person name="Campbell D.A."/>
            <person name="Carrington M."/>
            <person name="Crabtree J."/>
            <person name="Darban H."/>
            <person name="da Silveira J.F."/>
            <person name="de Jong P."/>
            <person name="Edwards K."/>
            <person name="Englund P.T."/>
            <person name="Fazelina G."/>
            <person name="Feldblyum T."/>
            <person name="Ferella M."/>
            <person name="Frasch A.C."/>
            <person name="Gull K."/>
            <person name="Horn D."/>
            <person name="Hou L."/>
            <person name="Huang Y."/>
            <person name="Kindlund E."/>
            <person name="Klingbeil M."/>
            <person name="Kluge S."/>
            <person name="Koo H."/>
            <person name="Lacerda D."/>
            <person name="Levin M.J."/>
            <person name="Lorenzi H."/>
            <person name="Louie T."/>
            <person name="Machado C.R."/>
            <person name="McCulloch R."/>
            <person name="McKenna A."/>
            <person name="Mizuno Y."/>
            <person name="Mottram J.C."/>
            <person name="Nelson S."/>
            <person name="Ochaya S."/>
            <person name="Osoegawa K."/>
            <person name="Pai G."/>
            <person name="Parsons M."/>
            <person name="Pentony M."/>
            <person name="Pettersson U."/>
            <person name="Pop M."/>
            <person name="Ramirez J.L."/>
            <person name="Rinta J."/>
            <person name="Robertson L."/>
            <person name="Salzberg S.L."/>
            <person name="Sanchez D.O."/>
            <person name="Seyler A."/>
            <person name="Sharma R."/>
            <person name="Shetty J."/>
            <person name="Simpson A.J."/>
            <person name="Sisk E."/>
            <person name="Tammi M.T."/>
            <person name="Tarleton R."/>
            <person name="Teixeira S."/>
            <person name="Van Aken S."/>
            <person name="Vogt C."/>
            <person name="Ward P.N."/>
            <person name="Wickstead B."/>
            <person name="Wortman J."/>
            <person name="White O."/>
            <person name="Fraser C.M."/>
            <person name="Stuart K.D."/>
            <person name="Andersson B."/>
        </authorList>
    </citation>
    <scope>NUCLEOTIDE SEQUENCE [LARGE SCALE GENOMIC DNA]</scope>
    <source>
        <strain evidence="2 3">CL Brener</strain>
    </source>
</reference>
<organism evidence="2 3">
    <name type="scientific">Trypanosoma cruzi (strain CL Brener)</name>
    <dbReference type="NCBI Taxonomy" id="353153"/>
    <lineage>
        <taxon>Eukaryota</taxon>
        <taxon>Discoba</taxon>
        <taxon>Euglenozoa</taxon>
        <taxon>Kinetoplastea</taxon>
        <taxon>Metakinetoplastina</taxon>
        <taxon>Trypanosomatida</taxon>
        <taxon>Trypanosomatidae</taxon>
        <taxon>Trypanosoma</taxon>
        <taxon>Schizotrypanum</taxon>
    </lineage>
</organism>
<evidence type="ECO:0000313" key="3">
    <source>
        <dbReference type="Proteomes" id="UP000002296"/>
    </source>
</evidence>